<dbReference type="EMBL" id="GGEC01056978">
    <property type="protein sequence ID" value="MBX37462.1"/>
    <property type="molecule type" value="Transcribed_RNA"/>
</dbReference>
<organism evidence="1">
    <name type="scientific">Rhizophora mucronata</name>
    <name type="common">Asiatic mangrove</name>
    <dbReference type="NCBI Taxonomy" id="61149"/>
    <lineage>
        <taxon>Eukaryota</taxon>
        <taxon>Viridiplantae</taxon>
        <taxon>Streptophyta</taxon>
        <taxon>Embryophyta</taxon>
        <taxon>Tracheophyta</taxon>
        <taxon>Spermatophyta</taxon>
        <taxon>Magnoliopsida</taxon>
        <taxon>eudicotyledons</taxon>
        <taxon>Gunneridae</taxon>
        <taxon>Pentapetalae</taxon>
        <taxon>rosids</taxon>
        <taxon>fabids</taxon>
        <taxon>Malpighiales</taxon>
        <taxon>Rhizophoraceae</taxon>
        <taxon>Rhizophora</taxon>
    </lineage>
</organism>
<name>A0A2P2N4N1_RHIMU</name>
<proteinExistence type="predicted"/>
<reference evidence="1" key="1">
    <citation type="submission" date="2018-02" db="EMBL/GenBank/DDBJ databases">
        <title>Rhizophora mucronata_Transcriptome.</title>
        <authorList>
            <person name="Meera S.P."/>
            <person name="Sreeshan A."/>
            <person name="Augustine A."/>
        </authorList>
    </citation>
    <scope>NUCLEOTIDE SEQUENCE</scope>
    <source>
        <tissue evidence="1">Leaf</tissue>
    </source>
</reference>
<protein>
    <submittedName>
        <fullName evidence="1">Uncharacterized protein</fullName>
    </submittedName>
</protein>
<accession>A0A2P2N4N1</accession>
<sequence>MANLEVLSSFKPSIALEVKNITDTYIRKKQKNSNSCIKKNSRVQFIDFTESFTWQRYTSFCPFKLQIKN</sequence>
<evidence type="ECO:0000313" key="1">
    <source>
        <dbReference type="EMBL" id="MBX37462.1"/>
    </source>
</evidence>
<dbReference type="AlphaFoldDB" id="A0A2P2N4N1"/>